<dbReference type="RefSeq" id="WP_139698438.1">
    <property type="nucleotide sequence ID" value="NZ_CP074074.1"/>
</dbReference>
<name>A0A5C4SHF1_9FLAO</name>
<keyword evidence="2" id="KW-1185">Reference proteome</keyword>
<gene>
    <name evidence="1" type="ORF">FGF67_14270</name>
</gene>
<evidence type="ECO:0000313" key="1">
    <source>
        <dbReference type="EMBL" id="TNJ42430.1"/>
    </source>
</evidence>
<dbReference type="AlphaFoldDB" id="A0A5C4SHF1"/>
<proteinExistence type="predicted"/>
<dbReference type="OrthoDB" id="7064118at2"/>
<comment type="caution">
    <text evidence="1">The sequence shown here is derived from an EMBL/GenBank/DDBJ whole genome shotgun (WGS) entry which is preliminary data.</text>
</comment>
<accession>A0A5C4SHF1</accession>
<organism evidence="1 2">
    <name type="scientific">Allotamlana fucoidanivorans</name>
    <dbReference type="NCBI Taxonomy" id="2583814"/>
    <lineage>
        <taxon>Bacteria</taxon>
        <taxon>Pseudomonadati</taxon>
        <taxon>Bacteroidota</taxon>
        <taxon>Flavobacteriia</taxon>
        <taxon>Flavobacteriales</taxon>
        <taxon>Flavobacteriaceae</taxon>
        <taxon>Allotamlana</taxon>
    </lineage>
</organism>
<evidence type="ECO:0000313" key="2">
    <source>
        <dbReference type="Proteomes" id="UP000308713"/>
    </source>
</evidence>
<dbReference type="EMBL" id="VDCS01000014">
    <property type="protein sequence ID" value="TNJ42430.1"/>
    <property type="molecule type" value="Genomic_DNA"/>
</dbReference>
<protein>
    <submittedName>
        <fullName evidence="1">Transcriptional regulator</fullName>
    </submittedName>
</protein>
<dbReference type="Proteomes" id="UP000308713">
    <property type="component" value="Unassembled WGS sequence"/>
</dbReference>
<sequence length="200" mass="22220">MTSIITGDIINSKGSSPEPWLKALKLVFSQYGDPPKIWEIYRGDSFQLEVSPKQALKTCILIKATVKQFKTMDVRLAIGIGEKTYAANSITESNGSAFIHSGECFENLKKTTLAIRSPFSTFDTTINIMLDLAQLTINHWTSTTATLVKTALEHPDLNQIELANLLNKTQGNISQGLKRAGFDEVSKLITYYNTQIRTLC</sequence>
<reference evidence="1 2" key="1">
    <citation type="submission" date="2019-05" db="EMBL/GenBank/DDBJ databases">
        <title>Tamlana fucoidanivorans sp. nov., isolated from the surface of algae collected from Fujian province in China.</title>
        <authorList>
            <person name="Li J."/>
        </authorList>
    </citation>
    <scope>NUCLEOTIDE SEQUENCE [LARGE SCALE GENOMIC DNA]</scope>
    <source>
        <strain evidence="1 2">CW2-9</strain>
    </source>
</reference>